<dbReference type="STRING" id="657387.BH688_00180"/>
<evidence type="ECO:0000256" key="7">
    <source>
        <dbReference type="PIRNR" id="PIRNR000535"/>
    </source>
</evidence>
<gene>
    <name evidence="10" type="primary">pfkB</name>
    <name evidence="10" type="ORF">FY550_03925</name>
</gene>
<dbReference type="SUPFAM" id="SSF53613">
    <property type="entry name" value="Ribokinase-like"/>
    <property type="match status" value="1"/>
</dbReference>
<feature type="domain" description="Carbohydrate kinase PfkB" evidence="9">
    <location>
        <begin position="21"/>
        <end position="298"/>
    </location>
</feature>
<evidence type="ECO:0000256" key="1">
    <source>
        <dbReference type="ARBA" id="ARBA00010688"/>
    </source>
</evidence>
<protein>
    <recommendedName>
        <fullName evidence="7">Phosphofructokinase</fullName>
    </recommendedName>
</protein>
<dbReference type="InterPro" id="IPR002173">
    <property type="entry name" value="Carboh/pur_kinase_PfkB_CS"/>
</dbReference>
<dbReference type="FunFam" id="3.40.1190.20:FF:000001">
    <property type="entry name" value="Phosphofructokinase"/>
    <property type="match status" value="1"/>
</dbReference>
<dbReference type="Pfam" id="PF00294">
    <property type="entry name" value="PfkB"/>
    <property type="match status" value="1"/>
</dbReference>
<dbReference type="NCBIfam" id="TIGR03828">
    <property type="entry name" value="pfkB"/>
    <property type="match status" value="1"/>
</dbReference>
<dbReference type="KEGG" id="kuy:FY550_03925"/>
<dbReference type="PROSITE" id="PS00583">
    <property type="entry name" value="PFKB_KINASES_1"/>
    <property type="match status" value="1"/>
</dbReference>
<evidence type="ECO:0000313" key="10">
    <source>
        <dbReference type="EMBL" id="QEL10369.1"/>
    </source>
</evidence>
<dbReference type="InterPro" id="IPR022463">
    <property type="entry name" value="1-PFruKinase"/>
</dbReference>
<evidence type="ECO:0000256" key="5">
    <source>
        <dbReference type="ARBA" id="ARBA00022840"/>
    </source>
</evidence>
<dbReference type="GO" id="GO:0005524">
    <property type="term" value="F:ATP binding"/>
    <property type="evidence" value="ECO:0007669"/>
    <property type="project" value="UniProtKB-UniRule"/>
</dbReference>
<dbReference type="PIRSF" id="PIRSF000535">
    <property type="entry name" value="1PFK/6PFK/LacC"/>
    <property type="match status" value="1"/>
</dbReference>
<dbReference type="PANTHER" id="PTHR46566:SF5">
    <property type="entry name" value="1-PHOSPHOFRUCTOKINASE"/>
    <property type="match status" value="1"/>
</dbReference>
<dbReference type="GO" id="GO:0044281">
    <property type="term" value="P:small molecule metabolic process"/>
    <property type="evidence" value="ECO:0007669"/>
    <property type="project" value="UniProtKB-ARBA"/>
</dbReference>
<dbReference type="CDD" id="cd01164">
    <property type="entry name" value="FruK_PfkB_like"/>
    <property type="match status" value="1"/>
</dbReference>
<dbReference type="GO" id="GO:0005829">
    <property type="term" value="C:cytosol"/>
    <property type="evidence" value="ECO:0007669"/>
    <property type="project" value="TreeGrafter"/>
</dbReference>
<dbReference type="OrthoDB" id="9801219at2"/>
<evidence type="ECO:0000256" key="3">
    <source>
        <dbReference type="ARBA" id="ARBA00022741"/>
    </source>
</evidence>
<evidence type="ECO:0000256" key="4">
    <source>
        <dbReference type="ARBA" id="ARBA00022777"/>
    </source>
</evidence>
<evidence type="ECO:0000259" key="9">
    <source>
        <dbReference type="Pfam" id="PF00294"/>
    </source>
</evidence>
<reference evidence="10 11" key="1">
    <citation type="submission" date="2019-08" db="EMBL/GenBank/DDBJ databases">
        <title>Complete genome sequence of Kushneria sp. YCWA18, a halophilic phosphate-solubilizing bacterium isolated from Daqiao saltern in China.</title>
        <authorList>
            <person name="Du G.-X."/>
            <person name="Qu L.-Y."/>
        </authorList>
    </citation>
    <scope>NUCLEOTIDE SEQUENCE [LARGE SCALE GENOMIC DNA]</scope>
    <source>
        <strain evidence="10 11">YCWA18</strain>
    </source>
</reference>
<dbReference type="NCBIfam" id="TIGR03168">
    <property type="entry name" value="1-PFK"/>
    <property type="match status" value="1"/>
</dbReference>
<dbReference type="Proteomes" id="UP000322553">
    <property type="component" value="Chromosome"/>
</dbReference>
<sequence length="317" mass="33495">MGEVLALSLNPALDLSVALDTLTPGTVNRASESRMSAAGKGNNVARVLAALGHEVTVSGFLGRDNAGVFERAFADWGVIDEFVRVPGDTRINIKLAEQSGRVSDINAAGASISAEAWQQLEQRFDKQLARSPAAVVIAGSLPPGVVPEQLGRLIVLVRERGIPVWLDTSGEALIAGLKACPTAAKPNEHELAEWVGTALNGEAEQLAAARQLVESGIDDLFLSLGERGVCWCYRTPDGQTMMLRARPPQVRVVNTVGAGDTLLAGLLHARLSQWSGEAGLRFATALSADAVRRIGVGRSDGDDFATLCEQVRLEAVS</sequence>
<evidence type="ECO:0000256" key="8">
    <source>
        <dbReference type="RuleBase" id="RU369061"/>
    </source>
</evidence>
<dbReference type="GO" id="GO:0016052">
    <property type="term" value="P:carbohydrate catabolic process"/>
    <property type="evidence" value="ECO:0007669"/>
    <property type="project" value="UniProtKB-ARBA"/>
</dbReference>
<keyword evidence="5 8" id="KW-0067">ATP-binding</keyword>
<comment type="catalytic activity">
    <reaction evidence="6 8">
        <text>beta-D-fructose 1-phosphate + ATP = beta-D-fructose 1,6-bisphosphate + ADP + H(+)</text>
        <dbReference type="Rhea" id="RHEA:14213"/>
        <dbReference type="ChEBI" id="CHEBI:15378"/>
        <dbReference type="ChEBI" id="CHEBI:30616"/>
        <dbReference type="ChEBI" id="CHEBI:32966"/>
        <dbReference type="ChEBI" id="CHEBI:138881"/>
        <dbReference type="ChEBI" id="CHEBI:456216"/>
        <dbReference type="EC" id="2.7.1.56"/>
    </reaction>
</comment>
<dbReference type="InterPro" id="IPR017583">
    <property type="entry name" value="Tagatose/fructose_Pkinase"/>
</dbReference>
<evidence type="ECO:0000313" key="11">
    <source>
        <dbReference type="Proteomes" id="UP000322553"/>
    </source>
</evidence>
<dbReference type="PANTHER" id="PTHR46566">
    <property type="entry name" value="1-PHOSPHOFRUCTOKINASE-RELATED"/>
    <property type="match status" value="1"/>
</dbReference>
<comment type="similarity">
    <text evidence="1 7 8">Belongs to the carbohydrate kinase PfkB family.</text>
</comment>
<dbReference type="Gene3D" id="3.40.1190.20">
    <property type="match status" value="1"/>
</dbReference>
<name>A0A1S1NZ72_9GAMM</name>
<keyword evidence="2 7" id="KW-0808">Transferase</keyword>
<keyword evidence="11" id="KW-1185">Reference proteome</keyword>
<accession>A0A1S1NZ72</accession>
<proteinExistence type="inferred from homology"/>
<dbReference type="InterPro" id="IPR029056">
    <property type="entry name" value="Ribokinase-like"/>
</dbReference>
<dbReference type="EMBL" id="CP043420">
    <property type="protein sequence ID" value="QEL10369.1"/>
    <property type="molecule type" value="Genomic_DNA"/>
</dbReference>
<keyword evidence="4 8" id="KW-0418">Kinase</keyword>
<dbReference type="InterPro" id="IPR011611">
    <property type="entry name" value="PfkB_dom"/>
</dbReference>
<evidence type="ECO:0000256" key="2">
    <source>
        <dbReference type="ARBA" id="ARBA00022679"/>
    </source>
</evidence>
<keyword evidence="3 8" id="KW-0547">Nucleotide-binding</keyword>
<organism evidence="10 11">
    <name type="scientific">Kushneria phosphatilytica</name>
    <dbReference type="NCBI Taxonomy" id="657387"/>
    <lineage>
        <taxon>Bacteria</taxon>
        <taxon>Pseudomonadati</taxon>
        <taxon>Pseudomonadota</taxon>
        <taxon>Gammaproteobacteria</taxon>
        <taxon>Oceanospirillales</taxon>
        <taxon>Halomonadaceae</taxon>
        <taxon>Kushneria</taxon>
    </lineage>
</organism>
<evidence type="ECO:0000256" key="6">
    <source>
        <dbReference type="ARBA" id="ARBA00047745"/>
    </source>
</evidence>
<dbReference type="AlphaFoldDB" id="A0A1S1NZ72"/>
<dbReference type="GO" id="GO:0008662">
    <property type="term" value="F:1-phosphofructokinase activity"/>
    <property type="evidence" value="ECO:0007669"/>
    <property type="project" value="UniProtKB-UniRule"/>
</dbReference>
<comment type="function">
    <text evidence="8">Catalyzes the ATP-dependent phosphorylation of fructose-l-phosphate to fructose-l,6-bisphosphate.</text>
</comment>
<dbReference type="PROSITE" id="PS00584">
    <property type="entry name" value="PFKB_KINASES_2"/>
    <property type="match status" value="1"/>
</dbReference>
<dbReference type="RefSeq" id="WP_070975775.1">
    <property type="nucleotide sequence ID" value="NZ_CP043420.1"/>
</dbReference>